<evidence type="ECO:0000256" key="7">
    <source>
        <dbReference type="ARBA" id="ARBA00023136"/>
    </source>
</evidence>
<feature type="transmembrane region" description="Helical" evidence="8">
    <location>
        <begin position="377"/>
        <end position="398"/>
    </location>
</feature>
<evidence type="ECO:0000256" key="6">
    <source>
        <dbReference type="ARBA" id="ARBA00022989"/>
    </source>
</evidence>
<evidence type="ECO:0000313" key="10">
    <source>
        <dbReference type="EMBL" id="GEM75944.1"/>
    </source>
</evidence>
<evidence type="ECO:0000256" key="1">
    <source>
        <dbReference type="ARBA" id="ARBA00004429"/>
    </source>
</evidence>
<feature type="domain" description="Type II secretion system protein GspF" evidence="9">
    <location>
        <begin position="274"/>
        <end position="396"/>
    </location>
</feature>
<comment type="subcellular location">
    <subcellularLocation>
        <location evidence="1">Cell inner membrane</location>
        <topology evidence="1">Multi-pass membrane protein</topology>
    </subcellularLocation>
</comment>
<organism evidence="10 11">
    <name type="scientific">Vibrio sagamiensis NBRC 104589</name>
    <dbReference type="NCBI Taxonomy" id="1219064"/>
    <lineage>
        <taxon>Bacteria</taxon>
        <taxon>Pseudomonadati</taxon>
        <taxon>Pseudomonadota</taxon>
        <taxon>Gammaproteobacteria</taxon>
        <taxon>Vibrionales</taxon>
        <taxon>Vibrionaceae</taxon>
        <taxon>Vibrio</taxon>
    </lineage>
</organism>
<proteinExistence type="inferred from homology"/>
<evidence type="ECO:0000313" key="11">
    <source>
        <dbReference type="Proteomes" id="UP000321922"/>
    </source>
</evidence>
<keyword evidence="4" id="KW-0997">Cell inner membrane</keyword>
<name>A0A511QF63_9VIBR</name>
<evidence type="ECO:0000256" key="5">
    <source>
        <dbReference type="ARBA" id="ARBA00022692"/>
    </source>
</evidence>
<reference evidence="10 11" key="1">
    <citation type="submission" date="2019-07" db="EMBL/GenBank/DDBJ databases">
        <title>Whole genome shotgun sequence of Vibrio sagamiensis NBRC 104589.</title>
        <authorList>
            <person name="Hosoyama A."/>
            <person name="Uohara A."/>
            <person name="Ohji S."/>
            <person name="Ichikawa N."/>
        </authorList>
    </citation>
    <scope>NUCLEOTIDE SEQUENCE [LARGE SCALE GENOMIC DNA]</scope>
    <source>
        <strain evidence="10 11">NBRC 104589</strain>
    </source>
</reference>
<evidence type="ECO:0000256" key="2">
    <source>
        <dbReference type="ARBA" id="ARBA00005745"/>
    </source>
</evidence>
<feature type="domain" description="Type II secretion system protein GspF" evidence="9">
    <location>
        <begin position="71"/>
        <end position="194"/>
    </location>
</feature>
<evidence type="ECO:0000256" key="4">
    <source>
        <dbReference type="ARBA" id="ARBA00022519"/>
    </source>
</evidence>
<evidence type="ECO:0000256" key="8">
    <source>
        <dbReference type="SAM" id="Phobius"/>
    </source>
</evidence>
<dbReference type="InterPro" id="IPR042094">
    <property type="entry name" value="T2SS_GspF_sf"/>
</dbReference>
<keyword evidence="3" id="KW-1003">Cell membrane</keyword>
<dbReference type="GO" id="GO:0015628">
    <property type="term" value="P:protein secretion by the type II secretion system"/>
    <property type="evidence" value="ECO:0007669"/>
    <property type="project" value="TreeGrafter"/>
</dbReference>
<accession>A0A511QF63</accession>
<gene>
    <name evidence="10" type="ORF">VSA01S_20560</name>
</gene>
<evidence type="ECO:0000259" key="9">
    <source>
        <dbReference type="Pfam" id="PF00482"/>
    </source>
</evidence>
<keyword evidence="7 8" id="KW-0472">Membrane</keyword>
<dbReference type="InterPro" id="IPR018076">
    <property type="entry name" value="T2SS_GspF_dom"/>
</dbReference>
<comment type="similarity">
    <text evidence="2">Belongs to the GSP F family.</text>
</comment>
<protein>
    <submittedName>
        <fullName evidence="10">MSHA biogenesis protein MshG</fullName>
    </submittedName>
</protein>
<dbReference type="Gene3D" id="1.20.81.30">
    <property type="entry name" value="Type II secretion system (T2SS), domain F"/>
    <property type="match status" value="2"/>
</dbReference>
<dbReference type="Proteomes" id="UP000321922">
    <property type="component" value="Unassembled WGS sequence"/>
</dbReference>
<dbReference type="GO" id="GO:0005886">
    <property type="term" value="C:plasma membrane"/>
    <property type="evidence" value="ECO:0007669"/>
    <property type="project" value="UniProtKB-SubCell"/>
</dbReference>
<dbReference type="InterPro" id="IPR003004">
    <property type="entry name" value="GspF/PilC"/>
</dbReference>
<dbReference type="PANTHER" id="PTHR30012">
    <property type="entry name" value="GENERAL SECRETION PATHWAY PROTEIN"/>
    <property type="match status" value="1"/>
</dbReference>
<dbReference type="PRINTS" id="PR00812">
    <property type="entry name" value="BCTERIALGSPF"/>
</dbReference>
<dbReference type="FunFam" id="1.20.81.30:FF:000001">
    <property type="entry name" value="Type II secretion system protein F"/>
    <property type="match status" value="2"/>
</dbReference>
<dbReference type="AlphaFoldDB" id="A0A511QF63"/>
<dbReference type="Pfam" id="PF00482">
    <property type="entry name" value="T2SSF"/>
    <property type="match status" value="2"/>
</dbReference>
<comment type="caution">
    <text evidence="10">The sequence shown here is derived from an EMBL/GenBank/DDBJ whole genome shotgun (WGS) entry which is preliminary data.</text>
</comment>
<keyword evidence="6 8" id="KW-1133">Transmembrane helix</keyword>
<keyword evidence="5 8" id="KW-0812">Transmembrane</keyword>
<keyword evidence="11" id="KW-1185">Reference proteome</keyword>
<sequence length="407" mass="45431">MVAFRYQGRKLDGTAVNGKIDAINSESAVEVLIHKGIIPLNLSLIKETSINSISLIKWLSPAVPLEVVILFSRQLFSLTKAGVPLLRAIRGLLQNCDNKQLKDALEEVVLELSNGGSLSAAMKPHRYVFSHLFVSMINVGENTGRLDEALMQLAIYYEQELATRKRIKEAMRYPSFVIIFIVIAMFILNILVIPEFATMFTRFGVELPLPTRILVTTSNFFVDHWSGLLIGMVALFLLFRIWLTTDKGRETFDKFCLRIPIVGNIVNRAQLSRFSRTFSLMLRSGVPLNQALALAAESLGNKFLEGRIMEMKLAIEAGSTISVTATNSQIFTPLVIQMIAVGEETGRIDELLLEVSDFYDREVDYDLKTLTARVEPLLLVIVAGMVMVLALGIFLPMWGMLDIIKSG</sequence>
<dbReference type="EMBL" id="BJXJ01000018">
    <property type="protein sequence ID" value="GEM75944.1"/>
    <property type="molecule type" value="Genomic_DNA"/>
</dbReference>
<feature type="transmembrane region" description="Helical" evidence="8">
    <location>
        <begin position="173"/>
        <end position="193"/>
    </location>
</feature>
<dbReference type="PANTHER" id="PTHR30012:SF4">
    <property type="entry name" value="MSHA BIOGENESIS PROTEIN MSHG"/>
    <property type="match status" value="1"/>
</dbReference>
<dbReference type="RefSeq" id="WP_039979158.1">
    <property type="nucleotide sequence ID" value="NZ_BAOJ01000012.1"/>
</dbReference>
<evidence type="ECO:0000256" key="3">
    <source>
        <dbReference type="ARBA" id="ARBA00022475"/>
    </source>
</evidence>
<dbReference type="OrthoDB" id="9805682at2"/>
<feature type="transmembrane region" description="Helical" evidence="8">
    <location>
        <begin position="224"/>
        <end position="243"/>
    </location>
</feature>